<accession>A0A853G7F7</accession>
<comment type="caution">
    <text evidence="3">The sequence shown here is derived from an EMBL/GenBank/DDBJ whole genome shotgun (WGS) entry which is preliminary data.</text>
</comment>
<reference evidence="3 4" key="1">
    <citation type="submission" date="2020-07" db="EMBL/GenBank/DDBJ databases">
        <title>Taxonomic revisions and descriptions of new bacterial species based on genomic comparisons in the high-G+C-content subgroup of the family Alcaligenaceae.</title>
        <authorList>
            <person name="Szabo A."/>
            <person name="Felfoldi T."/>
        </authorList>
    </citation>
    <scope>NUCLEOTIDE SEQUENCE [LARGE SCALE GENOMIC DNA]</scope>
    <source>
        <strain evidence="3 4">LMG 24012</strain>
    </source>
</reference>
<feature type="chain" id="PRO_5032600450" evidence="1">
    <location>
        <begin position="25"/>
        <end position="268"/>
    </location>
</feature>
<evidence type="ECO:0000313" key="3">
    <source>
        <dbReference type="EMBL" id="NYT50576.1"/>
    </source>
</evidence>
<sequence>MKTILFPARAARGAAAIAFSALLAACASGPKDNISLIPAQTAEQTSKDGLFTQPVKWERSKPGCKGECPKLELDSLVFPGVPRLTELIDHALATMTEVAGNTAPPYSTIAGYEEYFWKTAAPRDSTLLSARTRYRNRHITLVELNSWLYKTGAAHGMSATQFLNWDNDRQRVLGLNDVLAGGGRPAFESALRRVHEQWLRAHPDAQLDPEGFRRVWPFQPSENFGLTDGGVAVKYDSYQIAPYSSGQPELLIPYEQLRGVLRPEYLPG</sequence>
<proteinExistence type="predicted"/>
<feature type="domain" description="DUF3298" evidence="2">
    <location>
        <begin position="179"/>
        <end position="255"/>
    </location>
</feature>
<dbReference type="Pfam" id="PF11738">
    <property type="entry name" value="DUF3298"/>
    <property type="match status" value="1"/>
</dbReference>
<dbReference type="PROSITE" id="PS51257">
    <property type="entry name" value="PROKAR_LIPOPROTEIN"/>
    <property type="match status" value="1"/>
</dbReference>
<dbReference type="InterPro" id="IPR037126">
    <property type="entry name" value="PdaC/RsiV-like_sf"/>
</dbReference>
<organism evidence="3 4">
    <name type="scientific">Parapusillimonas granuli</name>
    <dbReference type="NCBI Taxonomy" id="380911"/>
    <lineage>
        <taxon>Bacteria</taxon>
        <taxon>Pseudomonadati</taxon>
        <taxon>Pseudomonadota</taxon>
        <taxon>Betaproteobacteria</taxon>
        <taxon>Burkholderiales</taxon>
        <taxon>Alcaligenaceae</taxon>
        <taxon>Parapusillimonas</taxon>
    </lineage>
</organism>
<evidence type="ECO:0000313" key="4">
    <source>
        <dbReference type="Proteomes" id="UP000559809"/>
    </source>
</evidence>
<dbReference type="Proteomes" id="UP000559809">
    <property type="component" value="Unassembled WGS sequence"/>
</dbReference>
<dbReference type="InterPro" id="IPR021729">
    <property type="entry name" value="DUF3298"/>
</dbReference>
<gene>
    <name evidence="3" type="ORF">H0A72_14745</name>
</gene>
<keyword evidence="4" id="KW-1185">Reference proteome</keyword>
<dbReference type="Gene3D" id="3.90.640.20">
    <property type="entry name" value="Heat-shock cognate protein, ATPase"/>
    <property type="match status" value="1"/>
</dbReference>
<evidence type="ECO:0000256" key="1">
    <source>
        <dbReference type="SAM" id="SignalP"/>
    </source>
</evidence>
<feature type="signal peptide" evidence="1">
    <location>
        <begin position="1"/>
        <end position="24"/>
    </location>
</feature>
<name>A0A853G7F7_9BURK</name>
<protein>
    <submittedName>
        <fullName evidence="3">DUF3298 domain-containing protein</fullName>
    </submittedName>
</protein>
<dbReference type="RefSeq" id="WP_180156633.1">
    <property type="nucleotide sequence ID" value="NZ_JACCEM010000007.1"/>
</dbReference>
<evidence type="ECO:0000259" key="2">
    <source>
        <dbReference type="Pfam" id="PF11738"/>
    </source>
</evidence>
<dbReference type="AlphaFoldDB" id="A0A853G7F7"/>
<dbReference type="EMBL" id="JACCEM010000007">
    <property type="protein sequence ID" value="NYT50576.1"/>
    <property type="molecule type" value="Genomic_DNA"/>
</dbReference>
<dbReference type="Gene3D" id="3.30.565.40">
    <property type="entry name" value="Fervidobacterium nodosum Rt17-B1 like"/>
    <property type="match status" value="1"/>
</dbReference>
<keyword evidence="1" id="KW-0732">Signal</keyword>